<feature type="repeat" description="Hemopexin" evidence="1">
    <location>
        <begin position="111"/>
        <end position="157"/>
    </location>
</feature>
<evidence type="ECO:0000256" key="1">
    <source>
        <dbReference type="PROSITE-ProRule" id="PRU01011"/>
    </source>
</evidence>
<dbReference type="RefSeq" id="XP_040691651.1">
    <property type="nucleotide sequence ID" value="XM_040835156.1"/>
</dbReference>
<dbReference type="InterPro" id="IPR036375">
    <property type="entry name" value="Hemopexin-like_dom_sf"/>
</dbReference>
<protein>
    <recommendedName>
        <fullName evidence="4">Hemopexin</fullName>
    </recommendedName>
</protein>
<keyword evidence="3" id="KW-1185">Reference proteome</keyword>
<dbReference type="AlphaFoldDB" id="A0A1L9RSS0"/>
<dbReference type="STRING" id="1073089.A0A1L9RSS0"/>
<dbReference type="SMART" id="SM00120">
    <property type="entry name" value="HX"/>
    <property type="match status" value="4"/>
</dbReference>
<evidence type="ECO:0008006" key="4">
    <source>
        <dbReference type="Google" id="ProtNLM"/>
    </source>
</evidence>
<dbReference type="GeneID" id="63751004"/>
<dbReference type="Gene3D" id="2.110.10.10">
    <property type="entry name" value="Hemopexin-like domain"/>
    <property type="match status" value="1"/>
</dbReference>
<dbReference type="SUPFAM" id="SSF50923">
    <property type="entry name" value="Hemopexin-like domain"/>
    <property type="match status" value="1"/>
</dbReference>
<gene>
    <name evidence="2" type="ORF">ASPWEDRAFT_39678</name>
</gene>
<evidence type="ECO:0000313" key="3">
    <source>
        <dbReference type="Proteomes" id="UP000184383"/>
    </source>
</evidence>
<proteinExistence type="predicted"/>
<dbReference type="OrthoDB" id="6845681at2759"/>
<evidence type="ECO:0000313" key="2">
    <source>
        <dbReference type="EMBL" id="OJJ37975.1"/>
    </source>
</evidence>
<dbReference type="PROSITE" id="PS51642">
    <property type="entry name" value="HEMOPEXIN_2"/>
    <property type="match status" value="2"/>
</dbReference>
<dbReference type="EMBL" id="KV878211">
    <property type="protein sequence ID" value="OJJ37975.1"/>
    <property type="molecule type" value="Genomic_DNA"/>
</dbReference>
<dbReference type="VEuPathDB" id="FungiDB:ASPWEDRAFT_39678"/>
<organism evidence="2 3">
    <name type="scientific">Aspergillus wentii DTO 134E9</name>
    <dbReference type="NCBI Taxonomy" id="1073089"/>
    <lineage>
        <taxon>Eukaryota</taxon>
        <taxon>Fungi</taxon>
        <taxon>Dikarya</taxon>
        <taxon>Ascomycota</taxon>
        <taxon>Pezizomycotina</taxon>
        <taxon>Eurotiomycetes</taxon>
        <taxon>Eurotiomycetidae</taxon>
        <taxon>Eurotiales</taxon>
        <taxon>Aspergillaceae</taxon>
        <taxon>Aspergillus</taxon>
        <taxon>Aspergillus subgen. Cremei</taxon>
    </lineage>
</organism>
<name>A0A1L9RSS0_ASPWE</name>
<reference evidence="3" key="1">
    <citation type="journal article" date="2017" name="Genome Biol.">
        <title>Comparative genomics reveals high biological diversity and specific adaptations in the industrially and medically important fungal genus Aspergillus.</title>
        <authorList>
            <person name="de Vries R.P."/>
            <person name="Riley R."/>
            <person name="Wiebenga A."/>
            <person name="Aguilar-Osorio G."/>
            <person name="Amillis S."/>
            <person name="Uchima C.A."/>
            <person name="Anderluh G."/>
            <person name="Asadollahi M."/>
            <person name="Askin M."/>
            <person name="Barry K."/>
            <person name="Battaglia E."/>
            <person name="Bayram O."/>
            <person name="Benocci T."/>
            <person name="Braus-Stromeyer S.A."/>
            <person name="Caldana C."/>
            <person name="Canovas D."/>
            <person name="Cerqueira G.C."/>
            <person name="Chen F."/>
            <person name="Chen W."/>
            <person name="Choi C."/>
            <person name="Clum A."/>
            <person name="Dos Santos R.A."/>
            <person name="Damasio A.R."/>
            <person name="Diallinas G."/>
            <person name="Emri T."/>
            <person name="Fekete E."/>
            <person name="Flipphi M."/>
            <person name="Freyberg S."/>
            <person name="Gallo A."/>
            <person name="Gournas C."/>
            <person name="Habgood R."/>
            <person name="Hainaut M."/>
            <person name="Harispe M.L."/>
            <person name="Henrissat B."/>
            <person name="Hilden K.S."/>
            <person name="Hope R."/>
            <person name="Hossain A."/>
            <person name="Karabika E."/>
            <person name="Karaffa L."/>
            <person name="Karanyi Z."/>
            <person name="Krasevec N."/>
            <person name="Kuo A."/>
            <person name="Kusch H."/>
            <person name="LaButti K."/>
            <person name="Lagendijk E.L."/>
            <person name="Lapidus A."/>
            <person name="Levasseur A."/>
            <person name="Lindquist E."/>
            <person name="Lipzen A."/>
            <person name="Logrieco A.F."/>
            <person name="MacCabe A."/>
            <person name="Maekelae M.R."/>
            <person name="Malavazi I."/>
            <person name="Melin P."/>
            <person name="Meyer V."/>
            <person name="Mielnichuk N."/>
            <person name="Miskei M."/>
            <person name="Molnar A.P."/>
            <person name="Mule G."/>
            <person name="Ngan C.Y."/>
            <person name="Orejas M."/>
            <person name="Orosz E."/>
            <person name="Ouedraogo J.P."/>
            <person name="Overkamp K.M."/>
            <person name="Park H.-S."/>
            <person name="Perrone G."/>
            <person name="Piumi F."/>
            <person name="Punt P.J."/>
            <person name="Ram A.F."/>
            <person name="Ramon A."/>
            <person name="Rauscher S."/>
            <person name="Record E."/>
            <person name="Riano-Pachon D.M."/>
            <person name="Robert V."/>
            <person name="Roehrig J."/>
            <person name="Ruller R."/>
            <person name="Salamov A."/>
            <person name="Salih N.S."/>
            <person name="Samson R.A."/>
            <person name="Sandor E."/>
            <person name="Sanguinetti M."/>
            <person name="Schuetze T."/>
            <person name="Sepcic K."/>
            <person name="Shelest E."/>
            <person name="Sherlock G."/>
            <person name="Sophianopoulou V."/>
            <person name="Squina F.M."/>
            <person name="Sun H."/>
            <person name="Susca A."/>
            <person name="Todd R.B."/>
            <person name="Tsang A."/>
            <person name="Unkles S.E."/>
            <person name="van de Wiele N."/>
            <person name="van Rossen-Uffink D."/>
            <person name="Oliveira J.V."/>
            <person name="Vesth T.C."/>
            <person name="Visser J."/>
            <person name="Yu J.-H."/>
            <person name="Zhou M."/>
            <person name="Andersen M.R."/>
            <person name="Archer D.B."/>
            <person name="Baker S.E."/>
            <person name="Benoit I."/>
            <person name="Brakhage A.A."/>
            <person name="Braus G.H."/>
            <person name="Fischer R."/>
            <person name="Frisvad J.C."/>
            <person name="Goldman G.H."/>
            <person name="Houbraken J."/>
            <person name="Oakley B."/>
            <person name="Pocsi I."/>
            <person name="Scazzocchio C."/>
            <person name="Seiboth B."/>
            <person name="vanKuyk P.A."/>
            <person name="Wortman J."/>
            <person name="Dyer P.S."/>
            <person name="Grigoriev I.V."/>
        </authorList>
    </citation>
    <scope>NUCLEOTIDE SEQUENCE [LARGE SCALE GENOMIC DNA]</scope>
    <source>
        <strain evidence="3">DTO 134E9</strain>
    </source>
</reference>
<sequence>MVDAAYRIPGSSHVMIWSATRYARIQCRAGDDDSMISGPLKIRDRWPSLNKSNIGRVDAVCPVPGNNRRIYVFSGAKYVKLELNPDTLVDTLATEPTPITDGWKTLGRAGFDRIDAAMVVPGTEDNIYFFRGKEWIDVSWTDQLISHGTIAESWPSLKKAEFETVDAILKNEDDTYYFFSGDRYARIRMKQDEDTLYDDGPYHISRWNTFGNWV</sequence>
<feature type="repeat" description="Hemopexin" evidence="1">
    <location>
        <begin position="54"/>
        <end position="106"/>
    </location>
</feature>
<dbReference type="Proteomes" id="UP000184383">
    <property type="component" value="Unassembled WGS sequence"/>
</dbReference>
<accession>A0A1L9RSS0</accession>
<dbReference type="InterPro" id="IPR018487">
    <property type="entry name" value="Hemopexin-like_repeat"/>
</dbReference>